<name>A0AAD3DET5_9STRA</name>
<dbReference type="InterPro" id="IPR011009">
    <property type="entry name" value="Kinase-like_dom_sf"/>
</dbReference>
<feature type="domain" description="ABC1 atypical kinase-like" evidence="1">
    <location>
        <begin position="379"/>
        <end position="478"/>
    </location>
</feature>
<dbReference type="PANTHER" id="PTHR45890:SF1">
    <property type="entry name" value="AARF DOMAIN CONTAINING KINASE 2"/>
    <property type="match status" value="1"/>
</dbReference>
<evidence type="ECO:0000259" key="1">
    <source>
        <dbReference type="Pfam" id="PF03109"/>
    </source>
</evidence>
<keyword evidence="2" id="KW-0418">Kinase</keyword>
<organism evidence="2 3">
    <name type="scientific">Chaetoceros tenuissimus</name>
    <dbReference type="NCBI Taxonomy" id="426638"/>
    <lineage>
        <taxon>Eukaryota</taxon>
        <taxon>Sar</taxon>
        <taxon>Stramenopiles</taxon>
        <taxon>Ochrophyta</taxon>
        <taxon>Bacillariophyta</taxon>
        <taxon>Coscinodiscophyceae</taxon>
        <taxon>Chaetocerotophycidae</taxon>
        <taxon>Chaetocerotales</taxon>
        <taxon>Chaetocerotaceae</taxon>
        <taxon>Chaetoceros</taxon>
    </lineage>
</organism>
<dbReference type="InterPro" id="IPR004147">
    <property type="entry name" value="ABC1_dom"/>
</dbReference>
<dbReference type="Proteomes" id="UP001054902">
    <property type="component" value="Unassembled WGS sequence"/>
</dbReference>
<comment type="caution">
    <text evidence="2">The sequence shown here is derived from an EMBL/GenBank/DDBJ whole genome shotgun (WGS) entry which is preliminary data.</text>
</comment>
<dbReference type="PANTHER" id="PTHR45890">
    <property type="entry name" value="AARF DOMAIN CONTAINING KINASE 2 (PREDICTED)"/>
    <property type="match status" value="1"/>
</dbReference>
<protein>
    <submittedName>
        <fullName evidence="2">AarF domain-containing kinase</fullName>
    </submittedName>
</protein>
<sequence length="686" mass="76735">MQQVNSQQRSKQFSSLLKTESKSILSTHGNEVSDSSELIQIPELSTETFPSDLSLDLTFPKHLYGIAQDEIEARIQKETQDSHEQYSREILYGPKLCWRGISLMCNFLPVSLTSGMALLSSNFRDKVWFNLLARCLAKSGPAFIKWGQWASTRSDMFPDSLCQALSELHADAPAHSWKITQQTVEESLCIPKGSLQEVFQQFDKLPVASGSIAQIHKAIIHPTMEQKEGTLVAVKVRHPNVAKLIDMDFRIMAMLASIIDHLPGLGWLRIRQSLDQFSHTMAAQAHLHVEGYHLEVLNHNFRNWPMVSFPRPIFACSQVIIETFEEGKICSNVIDKYVALADNVNDEIMKDKKQSDDENDSKELVPLKAGDVMPVPLQKFIVCTGLALYLKMLILDNLMHADLHPGNIMVLAELFDHGDVISNILHSDTVTEHHVMKMAAAELSSGFYGHITLVDAGMVAQLEEDESANFIGLMASLGAGDGYSAARAVLNFSKEKGYLTREEEAAFECDMVTFFQENCRGYGTNVDVGAVLRGVLGIIKDHHVRIDANYATLVVNALCIEGLGKRVCPSYNVLDAAEPLLSTYRKYSSLYRTENKALKHIVTNYITPMLYMRKDSFDRKFFKQLSKQRKRNSYVSQVCTSVAKSLITALSIGIGVQTIIKSSDSIDRDEILGLLGFRKKSDTDNN</sequence>
<dbReference type="InterPro" id="IPR052402">
    <property type="entry name" value="ADCK_kinase"/>
</dbReference>
<keyword evidence="2" id="KW-0808">Transferase</keyword>
<gene>
    <name evidence="2" type="ORF">CTEN210_18166</name>
</gene>
<evidence type="ECO:0000313" key="2">
    <source>
        <dbReference type="EMBL" id="GFH61690.1"/>
    </source>
</evidence>
<dbReference type="Pfam" id="PF03109">
    <property type="entry name" value="ABC1"/>
    <property type="match status" value="2"/>
</dbReference>
<dbReference type="GO" id="GO:0016301">
    <property type="term" value="F:kinase activity"/>
    <property type="evidence" value="ECO:0007669"/>
    <property type="project" value="UniProtKB-KW"/>
</dbReference>
<accession>A0AAD3DET5</accession>
<proteinExistence type="predicted"/>
<dbReference type="SUPFAM" id="SSF56112">
    <property type="entry name" value="Protein kinase-like (PK-like)"/>
    <property type="match status" value="1"/>
</dbReference>
<dbReference type="AlphaFoldDB" id="A0AAD3DET5"/>
<feature type="domain" description="ABC1 atypical kinase-like" evidence="1">
    <location>
        <begin position="168"/>
        <end position="313"/>
    </location>
</feature>
<dbReference type="EMBL" id="BLLK01000075">
    <property type="protein sequence ID" value="GFH61690.1"/>
    <property type="molecule type" value="Genomic_DNA"/>
</dbReference>
<reference evidence="2 3" key="1">
    <citation type="journal article" date="2021" name="Sci. Rep.">
        <title>The genome of the diatom Chaetoceros tenuissimus carries an ancient integrated fragment of an extant virus.</title>
        <authorList>
            <person name="Hongo Y."/>
            <person name="Kimura K."/>
            <person name="Takaki Y."/>
            <person name="Yoshida Y."/>
            <person name="Baba S."/>
            <person name="Kobayashi G."/>
            <person name="Nagasaki K."/>
            <person name="Hano T."/>
            <person name="Tomaru Y."/>
        </authorList>
    </citation>
    <scope>NUCLEOTIDE SEQUENCE [LARGE SCALE GENOMIC DNA]</scope>
    <source>
        <strain evidence="2 3">NIES-3715</strain>
    </source>
</reference>
<keyword evidence="3" id="KW-1185">Reference proteome</keyword>
<evidence type="ECO:0000313" key="3">
    <source>
        <dbReference type="Proteomes" id="UP001054902"/>
    </source>
</evidence>